<keyword evidence="3" id="KW-1185">Reference proteome</keyword>
<dbReference type="EMBL" id="CAJJDP010000042">
    <property type="protein sequence ID" value="CAD8162630.1"/>
    <property type="molecule type" value="Genomic_DNA"/>
</dbReference>
<accession>A0A8S1UCP5</accession>
<gene>
    <name evidence="2" type="ORF">POCTA_138.1.T0420046</name>
</gene>
<evidence type="ECO:0000256" key="1">
    <source>
        <dbReference type="SAM" id="MobiDB-lite"/>
    </source>
</evidence>
<evidence type="ECO:0000313" key="2">
    <source>
        <dbReference type="EMBL" id="CAD8162630.1"/>
    </source>
</evidence>
<feature type="region of interest" description="Disordered" evidence="1">
    <location>
        <begin position="46"/>
        <end position="74"/>
    </location>
</feature>
<feature type="compositionally biased region" description="Basic and acidic residues" evidence="1">
    <location>
        <begin position="62"/>
        <end position="74"/>
    </location>
</feature>
<dbReference type="AlphaFoldDB" id="A0A8S1UCP5"/>
<dbReference type="Proteomes" id="UP000683925">
    <property type="component" value="Unassembled WGS sequence"/>
</dbReference>
<proteinExistence type="predicted"/>
<evidence type="ECO:0000313" key="3">
    <source>
        <dbReference type="Proteomes" id="UP000683925"/>
    </source>
</evidence>
<reference evidence="2" key="1">
    <citation type="submission" date="2021-01" db="EMBL/GenBank/DDBJ databases">
        <authorList>
            <consortium name="Genoscope - CEA"/>
            <person name="William W."/>
        </authorList>
    </citation>
    <scope>NUCLEOTIDE SEQUENCE</scope>
</reference>
<sequence>MNRQGINLGIFQTTRRKGGDEQEIIIKGQHQFNKLIIHYQEQSSNKKCEAEVKSKEKKYSKKKELQMSRRDIGG</sequence>
<protein>
    <submittedName>
        <fullName evidence="2">Uncharacterized protein</fullName>
    </submittedName>
</protein>
<organism evidence="2 3">
    <name type="scientific">Paramecium octaurelia</name>
    <dbReference type="NCBI Taxonomy" id="43137"/>
    <lineage>
        <taxon>Eukaryota</taxon>
        <taxon>Sar</taxon>
        <taxon>Alveolata</taxon>
        <taxon>Ciliophora</taxon>
        <taxon>Intramacronucleata</taxon>
        <taxon>Oligohymenophorea</taxon>
        <taxon>Peniculida</taxon>
        <taxon>Parameciidae</taxon>
        <taxon>Paramecium</taxon>
    </lineage>
</organism>
<comment type="caution">
    <text evidence="2">The sequence shown here is derived from an EMBL/GenBank/DDBJ whole genome shotgun (WGS) entry which is preliminary data.</text>
</comment>
<name>A0A8S1UCP5_PAROT</name>